<comment type="caution">
    <text evidence="2">The sequence shown here is derived from an EMBL/GenBank/DDBJ whole genome shotgun (WGS) entry which is preliminary data.</text>
</comment>
<organism evidence="2 3">
    <name type="scientific">Lithospermum erythrorhizon</name>
    <name type="common">Purple gromwell</name>
    <name type="synonym">Lithospermum officinale var. erythrorhizon</name>
    <dbReference type="NCBI Taxonomy" id="34254"/>
    <lineage>
        <taxon>Eukaryota</taxon>
        <taxon>Viridiplantae</taxon>
        <taxon>Streptophyta</taxon>
        <taxon>Embryophyta</taxon>
        <taxon>Tracheophyta</taxon>
        <taxon>Spermatophyta</taxon>
        <taxon>Magnoliopsida</taxon>
        <taxon>eudicotyledons</taxon>
        <taxon>Gunneridae</taxon>
        <taxon>Pentapetalae</taxon>
        <taxon>asterids</taxon>
        <taxon>lamiids</taxon>
        <taxon>Boraginales</taxon>
        <taxon>Boraginaceae</taxon>
        <taxon>Boraginoideae</taxon>
        <taxon>Lithospermeae</taxon>
        <taxon>Lithospermum</taxon>
    </lineage>
</organism>
<name>A0AAV3Q4D4_LITER</name>
<feature type="region of interest" description="Disordered" evidence="1">
    <location>
        <begin position="152"/>
        <end position="173"/>
    </location>
</feature>
<dbReference type="AlphaFoldDB" id="A0AAV3Q4D4"/>
<dbReference type="Proteomes" id="UP001454036">
    <property type="component" value="Unassembled WGS sequence"/>
</dbReference>
<feature type="compositionally biased region" description="Acidic residues" evidence="1">
    <location>
        <begin position="164"/>
        <end position="173"/>
    </location>
</feature>
<proteinExistence type="predicted"/>
<accession>A0AAV3Q4D4</accession>
<reference evidence="2 3" key="1">
    <citation type="submission" date="2024-01" db="EMBL/GenBank/DDBJ databases">
        <title>The complete chloroplast genome sequence of Lithospermum erythrorhizon: insights into the phylogenetic relationship among Boraginaceae species and the maternal lineages of purple gromwells.</title>
        <authorList>
            <person name="Okada T."/>
            <person name="Watanabe K."/>
        </authorList>
    </citation>
    <scope>NUCLEOTIDE SEQUENCE [LARGE SCALE GENOMIC DNA]</scope>
</reference>
<protein>
    <recommendedName>
        <fullName evidence="4">Gag-pol polyprotein</fullName>
    </recommendedName>
</protein>
<evidence type="ECO:0000313" key="3">
    <source>
        <dbReference type="Proteomes" id="UP001454036"/>
    </source>
</evidence>
<evidence type="ECO:0000313" key="2">
    <source>
        <dbReference type="EMBL" id="GAA0157490.1"/>
    </source>
</evidence>
<gene>
    <name evidence="2" type="ORF">LIER_14746</name>
</gene>
<evidence type="ECO:0008006" key="4">
    <source>
        <dbReference type="Google" id="ProtNLM"/>
    </source>
</evidence>
<keyword evidence="3" id="KW-1185">Reference proteome</keyword>
<dbReference type="EMBL" id="BAABME010003117">
    <property type="protein sequence ID" value="GAA0157490.1"/>
    <property type="molecule type" value="Genomic_DNA"/>
</dbReference>
<feature type="region of interest" description="Disordered" evidence="1">
    <location>
        <begin position="97"/>
        <end position="117"/>
    </location>
</feature>
<evidence type="ECO:0000256" key="1">
    <source>
        <dbReference type="SAM" id="MobiDB-lite"/>
    </source>
</evidence>
<sequence length="203" mass="23245">MINEKLVRKILRTLPKKFAHKVTAIEEAQDLTTMRVDELMGNLSTFEISLDDGDLSKKKGIALKVASEDVDNEDLVEIMNLLAKNFNKSLKRFNKKPYGGTNFPSASDKGNNRWKKPKQSKNYYTTLIDDDSDEEDGQEEKVSNFVVFTAQTKPHVNDSSHENSEDEEDMTEEEMLEDYKLMYTKLTELTGVFTKSEAEKCKL</sequence>